<evidence type="ECO:0000313" key="2">
    <source>
        <dbReference type="Proteomes" id="UP000275846"/>
    </source>
</evidence>
<evidence type="ECO:0000313" key="3">
    <source>
        <dbReference type="WBParaSite" id="SSLN_0001673401-mRNA-1"/>
    </source>
</evidence>
<keyword evidence="2" id="KW-1185">Reference proteome</keyword>
<reference evidence="1 2" key="2">
    <citation type="submission" date="2018-11" db="EMBL/GenBank/DDBJ databases">
        <authorList>
            <consortium name="Pathogen Informatics"/>
        </authorList>
    </citation>
    <scope>NUCLEOTIDE SEQUENCE [LARGE SCALE GENOMIC DNA]</scope>
    <source>
        <strain evidence="1 2">NST_G2</strain>
    </source>
</reference>
<name>A0A183TI27_SCHSO</name>
<dbReference type="WBParaSite" id="SSLN_0001673401-mRNA-1">
    <property type="protein sequence ID" value="SSLN_0001673401-mRNA-1"/>
    <property type="gene ID" value="SSLN_0001673401"/>
</dbReference>
<protein>
    <submittedName>
        <fullName evidence="3">Calpain catalytic domain-containing protein</fullName>
    </submittedName>
</protein>
<proteinExistence type="predicted"/>
<dbReference type="AlphaFoldDB" id="A0A183TI27"/>
<dbReference type="EMBL" id="UYSU01040696">
    <property type="protein sequence ID" value="VDM02511.1"/>
    <property type="molecule type" value="Genomic_DNA"/>
</dbReference>
<dbReference type="Proteomes" id="UP000275846">
    <property type="component" value="Unassembled WGS sequence"/>
</dbReference>
<sequence>MVAFTVKYDVGIGAFSVNVPFETAVIEVLDTHVKEREDTSFCLFASKLDYWENAIQALMQLFDFKDLCNNKCIINVSDPHFGLKVRLTSSSSCCNISFANRPDIGERSGAYLICL</sequence>
<organism evidence="3">
    <name type="scientific">Schistocephalus solidus</name>
    <name type="common">Tapeworm</name>
    <dbReference type="NCBI Taxonomy" id="70667"/>
    <lineage>
        <taxon>Eukaryota</taxon>
        <taxon>Metazoa</taxon>
        <taxon>Spiralia</taxon>
        <taxon>Lophotrochozoa</taxon>
        <taxon>Platyhelminthes</taxon>
        <taxon>Cestoda</taxon>
        <taxon>Eucestoda</taxon>
        <taxon>Diphyllobothriidea</taxon>
        <taxon>Diphyllobothriidae</taxon>
        <taxon>Schistocephalus</taxon>
    </lineage>
</organism>
<accession>A0A183TI27</accession>
<reference evidence="3" key="1">
    <citation type="submission" date="2016-06" db="UniProtKB">
        <authorList>
            <consortium name="WormBaseParasite"/>
        </authorList>
    </citation>
    <scope>IDENTIFICATION</scope>
</reference>
<gene>
    <name evidence="1" type="ORF">SSLN_LOCUS16125</name>
</gene>
<evidence type="ECO:0000313" key="1">
    <source>
        <dbReference type="EMBL" id="VDM02511.1"/>
    </source>
</evidence>